<evidence type="ECO:0000313" key="3">
    <source>
        <dbReference type="EMBL" id="KAF7502179.1"/>
    </source>
</evidence>
<comment type="caution">
    <text evidence="3">The sequence shown here is derived from an EMBL/GenBank/DDBJ whole genome shotgun (WGS) entry which is preliminary data.</text>
</comment>
<dbReference type="OrthoDB" id="3235083at2759"/>
<accession>A0A8H7DWQ5</accession>
<keyword evidence="2" id="KW-0812">Transmembrane</keyword>
<dbReference type="EMBL" id="JAACFV010000307">
    <property type="protein sequence ID" value="KAF7502179.1"/>
    <property type="molecule type" value="Genomic_DNA"/>
</dbReference>
<name>A0A8H7DWQ5_9EURO</name>
<feature type="transmembrane region" description="Helical" evidence="2">
    <location>
        <begin position="1059"/>
        <end position="1081"/>
    </location>
</feature>
<dbReference type="Proteomes" id="UP000606974">
    <property type="component" value="Unassembled WGS sequence"/>
</dbReference>
<keyword evidence="2" id="KW-0472">Membrane</keyword>
<feature type="transmembrane region" description="Helical" evidence="2">
    <location>
        <begin position="1127"/>
        <end position="1145"/>
    </location>
</feature>
<proteinExistence type="predicted"/>
<evidence type="ECO:0000256" key="1">
    <source>
        <dbReference type="SAM" id="MobiDB-lite"/>
    </source>
</evidence>
<feature type="region of interest" description="Disordered" evidence="1">
    <location>
        <begin position="756"/>
        <end position="777"/>
    </location>
</feature>
<dbReference type="AlphaFoldDB" id="A0A8H7DWQ5"/>
<keyword evidence="4" id="KW-1185">Reference proteome</keyword>
<gene>
    <name evidence="3" type="ORF">GJ744_006768</name>
</gene>
<keyword evidence="2" id="KW-1133">Transmembrane helix</keyword>
<feature type="transmembrane region" description="Helical" evidence="2">
    <location>
        <begin position="1101"/>
        <end position="1120"/>
    </location>
</feature>
<sequence length="1168" mass="127578">MALNLSESLFERKYPKSSIMASVRIDSELMTNYVSAVPVPAGGHHVTVLDEKRMPMVFSLSNDKESPQLRIIRRDAQGRSEMFTIHKIIGLHDNVYIQYFHVEQSWSLKLHLVVACKSSDNSSSLVVLKPFLPDQLHEGAEPLNRISGESILGTIQKIQMSPISGSVSEVKFPDIFLLHKQLDQAASWGSDITHIHVDAQFKRWYATQELATPENVSQILDIAPAVSSYGQGLYVLYVVQGITKIYARFLRPDPHASDGTMYTFVTNVMCPKSARCIASILNDKGYTCLMIAAQDGIRYLTMGESTSKNQTGKLVLTADMHKGIRQLSVAQDRTAVTLWFRNQQGELGYTRTNSSDIAGAAVSSLLLPAGLSTAFAPVVTGPNDLTGQAVRQMVISNDKDGRLMLIEQSDDIGLWRKTPFYAPSKTTPTEVKSYTVSIKAFDDNKKPLSYGSVRLWASSALSVLLNGQNILLTKVPTWYDCDSTGSLDFIIPSDSLGAQAFRIESLRSKGGDILDINETQYDPSHKPMAKLAERLQSVENDDQFKRLQTETGENLFNDEIKKDQDTMAGARKCLGTISEAYSNVIPSHGPSAIMGPSMTSTTAHLVTTASHASENFGDMLMDAWFWVREKAHEVTEWIVNTTGSVWKFICKIGGEIKQFVLDTVEKICEAATWVWEKIKVGWQKLVDFIGFIFNWGDILTTKDTISQTITAGFGYAANKMDDLAVKVDGFFDRLERIIDQFGDSIKLDKQFSEGEGDRDKEIKASQTSTSSTWASERLKNGGAANDTKLESKGSTPSDQATDFWTTSVAPEITKLESEMSKLGTDITSLFSKSGSINANDVIGVSKSLLKVGLTAVRGIVNGLLKLVKVFITKICDIGNAEIDIPIFSWLYKKITRGHALTLFDAISLVVAIPTTIFSKLITGKAPPALKNMDARLMKSLVEGGDDVDDKVKTDWAVFRAEVAVGITLTSGAVGVIKLLYKMATLGLDEVLDELHTGPSSFFDVFGIAVDMIGCLMAIPDQADVPGADLRHWISGISLFRGAYHVLSFFVKGRGSFEKVVLGLDLLTILANLGLSIAVGIAEHKAGGTWKDYDEDATNTSFITSGLNALAGIAYFAAFAFKTSQPEISAVGACVMIGTMAGAAALEGTVLKIQYDALKRPTLVSPPAF</sequence>
<evidence type="ECO:0000313" key="4">
    <source>
        <dbReference type="Proteomes" id="UP000606974"/>
    </source>
</evidence>
<protein>
    <submittedName>
        <fullName evidence="3">Uncharacterized protein</fullName>
    </submittedName>
</protein>
<reference evidence="3" key="1">
    <citation type="submission" date="2020-02" db="EMBL/GenBank/DDBJ databases">
        <authorList>
            <person name="Palmer J.M."/>
        </authorList>
    </citation>
    <scope>NUCLEOTIDE SEQUENCE</scope>
    <source>
        <strain evidence="3">EPUS1.4</strain>
        <tissue evidence="3">Thallus</tissue>
    </source>
</reference>
<organism evidence="3 4">
    <name type="scientific">Endocarpon pusillum</name>
    <dbReference type="NCBI Taxonomy" id="364733"/>
    <lineage>
        <taxon>Eukaryota</taxon>
        <taxon>Fungi</taxon>
        <taxon>Dikarya</taxon>
        <taxon>Ascomycota</taxon>
        <taxon>Pezizomycotina</taxon>
        <taxon>Eurotiomycetes</taxon>
        <taxon>Chaetothyriomycetidae</taxon>
        <taxon>Verrucariales</taxon>
        <taxon>Verrucariaceae</taxon>
        <taxon>Endocarpon</taxon>
    </lineage>
</organism>
<evidence type="ECO:0000256" key="2">
    <source>
        <dbReference type="SAM" id="Phobius"/>
    </source>
</evidence>